<dbReference type="InterPro" id="IPR046335">
    <property type="entry name" value="LacI/GalR-like_sensor"/>
</dbReference>
<dbReference type="SUPFAM" id="SSF47413">
    <property type="entry name" value="lambda repressor-like DNA-binding domains"/>
    <property type="match status" value="1"/>
</dbReference>
<dbReference type="Pfam" id="PF00356">
    <property type="entry name" value="LacI"/>
    <property type="match status" value="1"/>
</dbReference>
<evidence type="ECO:0000256" key="1">
    <source>
        <dbReference type="ARBA" id="ARBA00023015"/>
    </source>
</evidence>
<dbReference type="PANTHER" id="PTHR30146:SF109">
    <property type="entry name" value="HTH-TYPE TRANSCRIPTIONAL REGULATOR GALS"/>
    <property type="match status" value="1"/>
</dbReference>
<evidence type="ECO:0000256" key="3">
    <source>
        <dbReference type="ARBA" id="ARBA00023163"/>
    </source>
</evidence>
<dbReference type="Gene3D" id="1.10.260.40">
    <property type="entry name" value="lambda repressor-like DNA-binding domains"/>
    <property type="match status" value="1"/>
</dbReference>
<dbReference type="InterPro" id="IPR028082">
    <property type="entry name" value="Peripla_BP_I"/>
</dbReference>
<keyword evidence="3" id="KW-0804">Transcription</keyword>
<dbReference type="GO" id="GO:0003700">
    <property type="term" value="F:DNA-binding transcription factor activity"/>
    <property type="evidence" value="ECO:0007669"/>
    <property type="project" value="TreeGrafter"/>
</dbReference>
<dbReference type="Proteomes" id="UP000051020">
    <property type="component" value="Unassembled WGS sequence"/>
</dbReference>
<feature type="domain" description="HTH lacI-type" evidence="4">
    <location>
        <begin position="30"/>
        <end position="84"/>
    </location>
</feature>
<dbReference type="AlphaFoldDB" id="A0A837RCH6"/>
<comment type="caution">
    <text evidence="5">The sequence shown here is derived from an EMBL/GenBank/DDBJ whole genome shotgun (WGS) entry which is preliminary data.</text>
</comment>
<evidence type="ECO:0000256" key="2">
    <source>
        <dbReference type="ARBA" id="ARBA00023125"/>
    </source>
</evidence>
<evidence type="ECO:0000259" key="4">
    <source>
        <dbReference type="PROSITE" id="PS50932"/>
    </source>
</evidence>
<keyword evidence="1" id="KW-0805">Transcription regulation</keyword>
<accession>A0A837RCH6</accession>
<dbReference type="PANTHER" id="PTHR30146">
    <property type="entry name" value="LACI-RELATED TRANSCRIPTIONAL REPRESSOR"/>
    <property type="match status" value="1"/>
</dbReference>
<evidence type="ECO:0000313" key="6">
    <source>
        <dbReference type="Proteomes" id="UP000051020"/>
    </source>
</evidence>
<dbReference type="Gene3D" id="3.40.50.2300">
    <property type="match status" value="2"/>
</dbReference>
<dbReference type="InterPro" id="IPR010982">
    <property type="entry name" value="Lambda_DNA-bd_dom_sf"/>
</dbReference>
<dbReference type="PROSITE" id="PS50932">
    <property type="entry name" value="HTH_LACI_2"/>
    <property type="match status" value="1"/>
</dbReference>
<evidence type="ECO:0000313" key="5">
    <source>
        <dbReference type="EMBL" id="KRK25574.1"/>
    </source>
</evidence>
<dbReference type="CDD" id="cd01392">
    <property type="entry name" value="HTH_LacI"/>
    <property type="match status" value="1"/>
</dbReference>
<dbReference type="PROSITE" id="PS00356">
    <property type="entry name" value="HTH_LACI_1"/>
    <property type="match status" value="1"/>
</dbReference>
<dbReference type="SMART" id="SM00354">
    <property type="entry name" value="HTH_LACI"/>
    <property type="match status" value="1"/>
</dbReference>
<reference evidence="5 6" key="1">
    <citation type="journal article" date="2015" name="Genome Announc.">
        <title>Expanding the biotechnology potential of lactobacilli through comparative genomics of 213 strains and associated genera.</title>
        <authorList>
            <person name="Sun Z."/>
            <person name="Harris H.M."/>
            <person name="McCann A."/>
            <person name="Guo C."/>
            <person name="Argimon S."/>
            <person name="Zhang W."/>
            <person name="Yang X."/>
            <person name="Jeffery I.B."/>
            <person name="Cooney J.C."/>
            <person name="Kagawa T.F."/>
            <person name="Liu W."/>
            <person name="Song Y."/>
            <person name="Salvetti E."/>
            <person name="Wrobel A."/>
            <person name="Rasinkangas P."/>
            <person name="Parkhill J."/>
            <person name="Rea M.C."/>
            <person name="O'Sullivan O."/>
            <person name="Ritari J."/>
            <person name="Douillard F.P."/>
            <person name="Paul Ross R."/>
            <person name="Yang R."/>
            <person name="Briner A.E."/>
            <person name="Felis G.E."/>
            <person name="de Vos W.M."/>
            <person name="Barrangou R."/>
            <person name="Klaenhammer T.R."/>
            <person name="Caufield P.W."/>
            <person name="Cui Y."/>
            <person name="Zhang H."/>
            <person name="O'Toole P.W."/>
        </authorList>
    </citation>
    <scope>NUCLEOTIDE SEQUENCE [LARGE SCALE GENOMIC DNA]</scope>
    <source>
        <strain evidence="5 6">DSM 20314</strain>
    </source>
</reference>
<sequence>MQIYAIACNNVENVLYLERETEQNGGIMMATIKDVAQRAGVSPSTASRAMHGSKIISKPTRDKVIKAARELNYAPDFNAQNLATKASNTIGVVLPVDHHEIFSNPFFLEMIRGINEVCSKHGSMTTLATGISSEELVHNIDVMIAQGHIRTFILLYSEKDDPVVERLKQFDVQYVVIGKPYQEINKTSYVDNDNVQAGTDAAQYLVDHGHRRIGFLCTDLSRMVQSDRMLGYQRVMMQNQLPNIMLTERFETHAAGVKALHRFFDQNPDVTAFVAVDDMLALKLQQVLHNDPDWKVKQFSLIGFNNSIFSDLAHPMLTSIAVFPQRLGEEAAKIALADHPTDELSTAVIVPHQIVRRHSVHQIKALP</sequence>
<proteinExistence type="predicted"/>
<keyword evidence="2" id="KW-0238">DNA-binding</keyword>
<protein>
    <submittedName>
        <fullName evidence="5">Transcription regulator</fullName>
    </submittedName>
</protein>
<dbReference type="EMBL" id="AZCU01000007">
    <property type="protein sequence ID" value="KRK25574.1"/>
    <property type="molecule type" value="Genomic_DNA"/>
</dbReference>
<organism evidence="5 6">
    <name type="scientific">Lactiplantibacillus pentosus DSM 20314</name>
    <dbReference type="NCBI Taxonomy" id="1423791"/>
    <lineage>
        <taxon>Bacteria</taxon>
        <taxon>Bacillati</taxon>
        <taxon>Bacillota</taxon>
        <taxon>Bacilli</taxon>
        <taxon>Lactobacillales</taxon>
        <taxon>Lactobacillaceae</taxon>
        <taxon>Lactiplantibacillus</taxon>
    </lineage>
</organism>
<dbReference type="GO" id="GO:0000976">
    <property type="term" value="F:transcription cis-regulatory region binding"/>
    <property type="evidence" value="ECO:0007669"/>
    <property type="project" value="TreeGrafter"/>
</dbReference>
<dbReference type="SUPFAM" id="SSF53822">
    <property type="entry name" value="Periplasmic binding protein-like I"/>
    <property type="match status" value="1"/>
</dbReference>
<dbReference type="Pfam" id="PF13377">
    <property type="entry name" value="Peripla_BP_3"/>
    <property type="match status" value="1"/>
</dbReference>
<gene>
    <name evidence="5" type="ORF">FD24_GL003067</name>
</gene>
<dbReference type="InterPro" id="IPR000843">
    <property type="entry name" value="HTH_LacI"/>
</dbReference>
<dbReference type="CDD" id="cd06294">
    <property type="entry name" value="PBP1_MalR-like"/>
    <property type="match status" value="1"/>
</dbReference>
<name>A0A837RCH6_LACPE</name>